<dbReference type="GO" id="GO:0015074">
    <property type="term" value="P:DNA integration"/>
    <property type="evidence" value="ECO:0007669"/>
    <property type="project" value="InterPro"/>
</dbReference>
<dbReference type="GO" id="GO:0003677">
    <property type="term" value="F:DNA binding"/>
    <property type="evidence" value="ECO:0007669"/>
    <property type="project" value="UniProtKB-UniRule"/>
</dbReference>
<dbReference type="InterPro" id="IPR010998">
    <property type="entry name" value="Integrase_recombinase_N"/>
</dbReference>
<keyword evidence="5" id="KW-1185">Reference proteome</keyword>
<dbReference type="SUPFAM" id="SSF56349">
    <property type="entry name" value="DNA breaking-rejoining enzymes"/>
    <property type="match status" value="1"/>
</dbReference>
<dbReference type="Pfam" id="PF02899">
    <property type="entry name" value="Phage_int_SAM_1"/>
    <property type="match status" value="1"/>
</dbReference>
<comment type="caution">
    <text evidence="4">The sequence shown here is derived from an EMBL/GenBank/DDBJ whole genome shotgun (WGS) entry which is preliminary data.</text>
</comment>
<evidence type="ECO:0000259" key="3">
    <source>
        <dbReference type="PROSITE" id="PS51900"/>
    </source>
</evidence>
<dbReference type="AlphaFoldDB" id="A0A0R2LI59"/>
<sequence>MLSKRDDLPAPSFLVKVIIIKEAFAMSQTYPYQDAFNRVLHERSMAQATFDEYNATLTDFFKYLENFNPTYQREHRVNQLQTADVQQYLAMLVDQRQIQNQTYNKILSHLNVYFKFLFSHRWTPYLPTLDLKSKPKQAARPLNFRWVDDLDDLLADRRLHVYTRLTLLLIAHGYPVQAFLRPGFTADLDTRSWSQAAQTFLTELREFITPLQASFRSSDWFLKQRASADPHLTLPGLHKYLKPDEALTGFALGPAGLYQGYLINYLRRHPQKSDREVIAALHLAPDAIDYYRRLAQRAD</sequence>
<keyword evidence="1 2" id="KW-0238">DNA-binding</keyword>
<proteinExistence type="predicted"/>
<evidence type="ECO:0000256" key="2">
    <source>
        <dbReference type="PROSITE-ProRule" id="PRU01248"/>
    </source>
</evidence>
<reference evidence="4 5" key="1">
    <citation type="journal article" date="2015" name="Genome Announc.">
        <title>Expanding the biotechnology potential of lactobacilli through comparative genomics of 213 strains and associated genera.</title>
        <authorList>
            <person name="Sun Z."/>
            <person name="Harris H.M."/>
            <person name="McCann A."/>
            <person name="Guo C."/>
            <person name="Argimon S."/>
            <person name="Zhang W."/>
            <person name="Yang X."/>
            <person name="Jeffery I.B."/>
            <person name="Cooney J.C."/>
            <person name="Kagawa T.F."/>
            <person name="Liu W."/>
            <person name="Song Y."/>
            <person name="Salvetti E."/>
            <person name="Wrobel A."/>
            <person name="Rasinkangas P."/>
            <person name="Parkhill J."/>
            <person name="Rea M.C."/>
            <person name="O'Sullivan O."/>
            <person name="Ritari J."/>
            <person name="Douillard F.P."/>
            <person name="Paul Ross R."/>
            <person name="Yang R."/>
            <person name="Briner A.E."/>
            <person name="Felis G.E."/>
            <person name="de Vos W.M."/>
            <person name="Barrangou R."/>
            <person name="Klaenhammer T.R."/>
            <person name="Caufield P.W."/>
            <person name="Cui Y."/>
            <person name="Zhang H."/>
            <person name="O'Toole P.W."/>
        </authorList>
    </citation>
    <scope>NUCLEOTIDE SEQUENCE [LARGE SCALE GENOMIC DNA]</scope>
    <source>
        <strain evidence="4 5">DSM 22467</strain>
    </source>
</reference>
<dbReference type="InterPro" id="IPR011010">
    <property type="entry name" value="DNA_brk_join_enz"/>
</dbReference>
<dbReference type="PATRIC" id="fig|616990.3.peg.591"/>
<protein>
    <submittedName>
        <fullName evidence="4">Site-specific recombinase XerD</fullName>
    </submittedName>
</protein>
<dbReference type="Gene3D" id="1.10.150.130">
    <property type="match status" value="1"/>
</dbReference>
<evidence type="ECO:0000313" key="5">
    <source>
        <dbReference type="Proteomes" id="UP000051906"/>
    </source>
</evidence>
<dbReference type="EMBL" id="JQCA01000121">
    <property type="protein sequence ID" value="KRO01127.1"/>
    <property type="molecule type" value="Genomic_DNA"/>
</dbReference>
<gene>
    <name evidence="4" type="ORF">IV54_GL000551</name>
</gene>
<accession>A0A0R2LI59</accession>
<dbReference type="STRING" id="616990.IV54_GL000551"/>
<dbReference type="PROSITE" id="PS51900">
    <property type="entry name" value="CB"/>
    <property type="match status" value="1"/>
</dbReference>
<evidence type="ECO:0000256" key="1">
    <source>
        <dbReference type="ARBA" id="ARBA00023125"/>
    </source>
</evidence>
<name>A0A0R2LI59_9LACO</name>
<organism evidence="4 5">
    <name type="scientific">Levilactobacillus paucivorans</name>
    <dbReference type="NCBI Taxonomy" id="616990"/>
    <lineage>
        <taxon>Bacteria</taxon>
        <taxon>Bacillati</taxon>
        <taxon>Bacillota</taxon>
        <taxon>Bacilli</taxon>
        <taxon>Lactobacillales</taxon>
        <taxon>Lactobacillaceae</taxon>
        <taxon>Levilactobacillus</taxon>
    </lineage>
</organism>
<dbReference type="InterPro" id="IPR044068">
    <property type="entry name" value="CB"/>
</dbReference>
<dbReference type="InterPro" id="IPR004107">
    <property type="entry name" value="Integrase_SAM-like_N"/>
</dbReference>
<evidence type="ECO:0000313" key="4">
    <source>
        <dbReference type="EMBL" id="KRO01127.1"/>
    </source>
</evidence>
<dbReference type="Proteomes" id="UP000051906">
    <property type="component" value="Unassembled WGS sequence"/>
</dbReference>
<feature type="domain" description="Core-binding (CB)" evidence="3">
    <location>
        <begin position="27"/>
        <end position="118"/>
    </location>
</feature>